<dbReference type="Proteomes" id="UP000071859">
    <property type="component" value="Unassembled WGS sequence"/>
</dbReference>
<dbReference type="EMBL" id="FCOX02000006">
    <property type="protein sequence ID" value="SAK57598.1"/>
    <property type="molecule type" value="Genomic_DNA"/>
</dbReference>
<sequence length="70" mass="7057">MIAKSSTIKGRGGKSGRCVVKAVVLTSGGLRGVLESGLSDSQGALSAAQESAAGILGRRRLKAQTERSGE</sequence>
<reference evidence="1" key="1">
    <citation type="submission" date="2016-01" db="EMBL/GenBank/DDBJ databases">
        <authorList>
            <person name="Peeters C."/>
        </authorList>
    </citation>
    <scope>NUCLEOTIDE SEQUENCE</scope>
    <source>
        <strain evidence="1">LMG 29321</strain>
    </source>
</reference>
<proteinExistence type="predicted"/>
<accession>A0A158AIF7</accession>
<comment type="caution">
    <text evidence="1">The sequence shown here is derived from an EMBL/GenBank/DDBJ whole genome shotgun (WGS) entry which is preliminary data.</text>
</comment>
<keyword evidence="2" id="KW-1185">Reference proteome</keyword>
<evidence type="ECO:0000313" key="2">
    <source>
        <dbReference type="Proteomes" id="UP000071859"/>
    </source>
</evidence>
<evidence type="ECO:0000313" key="1">
    <source>
        <dbReference type="EMBL" id="SAK57598.1"/>
    </source>
</evidence>
<organism evidence="1 2">
    <name type="scientific">Caballeronia calidae</name>
    <dbReference type="NCBI Taxonomy" id="1777139"/>
    <lineage>
        <taxon>Bacteria</taxon>
        <taxon>Pseudomonadati</taxon>
        <taxon>Pseudomonadota</taxon>
        <taxon>Betaproteobacteria</taxon>
        <taxon>Burkholderiales</taxon>
        <taxon>Burkholderiaceae</taxon>
        <taxon>Caballeronia</taxon>
    </lineage>
</organism>
<gene>
    <name evidence="1" type="ORF">AWB78_01660</name>
</gene>
<name>A0A158AIF7_9BURK</name>
<protein>
    <submittedName>
        <fullName evidence="1">Uncharacterized protein</fullName>
    </submittedName>
</protein>
<dbReference type="AlphaFoldDB" id="A0A158AIF7"/>